<dbReference type="PANTHER" id="PTHR32468:SF26">
    <property type="entry name" value="CATION_H(+) ANTIPORTER 15"/>
    <property type="match status" value="1"/>
</dbReference>
<keyword evidence="15" id="KW-1185">Reference proteome</keyword>
<evidence type="ECO:0000256" key="4">
    <source>
        <dbReference type="ARBA" id="ARBA00022692"/>
    </source>
</evidence>
<keyword evidence="2" id="KW-0813">Transport</keyword>
<dbReference type="Gene3D" id="1.20.1530.20">
    <property type="match status" value="1"/>
</dbReference>
<evidence type="ECO:0000256" key="9">
    <source>
        <dbReference type="ARBA" id="ARBA00038341"/>
    </source>
</evidence>
<feature type="transmembrane region" description="Helical" evidence="10">
    <location>
        <begin position="164"/>
        <end position="185"/>
    </location>
</feature>
<evidence type="ECO:0000256" key="1">
    <source>
        <dbReference type="ARBA" id="ARBA00004141"/>
    </source>
</evidence>
<feature type="transmembrane region" description="Helical" evidence="10">
    <location>
        <begin position="267"/>
        <end position="297"/>
    </location>
</feature>
<keyword evidence="3" id="KW-0633">Potassium transport</keyword>
<feature type="transmembrane region" description="Helical" evidence="10">
    <location>
        <begin position="378"/>
        <end position="397"/>
    </location>
</feature>
<feature type="domain" description="Cation/H(+) antiporter C-terminal" evidence="13">
    <location>
        <begin position="627"/>
        <end position="791"/>
    </location>
</feature>
<comment type="subcellular location">
    <subcellularLocation>
        <location evidence="1">Membrane</location>
        <topology evidence="1">Multi-pass membrane protein</topology>
    </subcellularLocation>
</comment>
<feature type="transmembrane region" description="Helical" evidence="10">
    <location>
        <begin position="226"/>
        <end position="246"/>
    </location>
</feature>
<dbReference type="GO" id="GO:0015297">
    <property type="term" value="F:antiporter activity"/>
    <property type="evidence" value="ECO:0007669"/>
    <property type="project" value="InterPro"/>
</dbReference>
<gene>
    <name evidence="14" type="ORF">RJT34_03140</name>
</gene>
<evidence type="ECO:0000256" key="7">
    <source>
        <dbReference type="ARBA" id="ARBA00023065"/>
    </source>
</evidence>
<dbReference type="GO" id="GO:1902600">
    <property type="term" value="P:proton transmembrane transport"/>
    <property type="evidence" value="ECO:0007669"/>
    <property type="project" value="InterPro"/>
</dbReference>
<dbReference type="Proteomes" id="UP001359559">
    <property type="component" value="Unassembled WGS sequence"/>
</dbReference>
<dbReference type="GO" id="GO:0006813">
    <property type="term" value="P:potassium ion transport"/>
    <property type="evidence" value="ECO:0007669"/>
    <property type="project" value="UniProtKB-KW"/>
</dbReference>
<dbReference type="InterPro" id="IPR057291">
    <property type="entry name" value="CHX17_2nd"/>
</dbReference>
<comment type="similarity">
    <text evidence="9">Belongs to the monovalent cation:proton antiporter 2 (CPA2) transporter (TC 2.A.37) family. CHX (TC 2.A.37.4) subfamily.</text>
</comment>
<feature type="transmembrane region" description="Helical" evidence="10">
    <location>
        <begin position="63"/>
        <end position="80"/>
    </location>
</feature>
<reference evidence="14 15" key="1">
    <citation type="submission" date="2024-01" db="EMBL/GenBank/DDBJ databases">
        <title>The genomes of 5 underutilized Papilionoideae crops provide insights into root nodulation and disease resistance.</title>
        <authorList>
            <person name="Yuan L."/>
        </authorList>
    </citation>
    <scope>NUCLEOTIDE SEQUENCE [LARGE SCALE GENOMIC DNA]</scope>
    <source>
        <strain evidence="14">LY-2023</strain>
        <tissue evidence="14">Leaf</tissue>
    </source>
</reference>
<dbReference type="InterPro" id="IPR057290">
    <property type="entry name" value="CHX17_C"/>
</dbReference>
<sequence length="813" mass="88857">MTFSYNSSREIVCYSATMVTCDGIWAKGNPLHYSLPLFLIQLMLVIVATRVFVFILKPIHQPRVLAEMLGGIILGPSVLGRNKRFSEAVFPLRSVIMIETMANVGLLYFMFLVGVGMDASAIKLIGKKAATVAIAGMVLPFAIGTIFSFFFIKLNETDTTSGAYVIFLGVVISVTAFPVLARILAELKLANTEIGKVALSAALINDVLSWLLLALSFTMIENAKPSLSSLIVLLSSVVFVALNIFAVRPLISWIIRSNPEGQPFSDFHICMILAGVMVSGLITDAIGTHSIFGAFVFGLTIPNGPLGHTLVERLEDFISGLFLPLFFATSGLKTDLGLIIGVKRWVVLILIVIASCIGKILGTLAVAVSYQMSITEGVVLGLLMNAKGLVEFVVLNIGKDHKVLNEESFASMVVITILMTGIIVPVISFIYKPSRTFISYKRRTVQMTRNDAEFRVLVCVHTPKNVPTIINFLEASNPTKNSPICIYVLNLVELTGLASALLIVHSPGKSNRSASNRAQAQTDHIINAFENYEQHASHISVQPLTAISPFSTMHEDVCNLAQDKRVSFIIIPFHKIRTIDGQMEITNAAFRSVNRNVLNSAPCSVGILVDRGLDSSNPFSTDDMSHNVALLFFGGADDREALSYAWRMSEHPGVSLTVMRFVAREEAMHHQHHDINSSEAKSVTVETGKDKEKHLDDKFIHWFRMSHVDDDSVVYVEKEVNNGEQTVAAIRSMGGVHDLFIVGRGRGMISSLTAGLTDWSECPELGAIGDLLASSDFVATASVLVVQQYVGEELELEADMLETLDNMVVTNKQ</sequence>
<dbReference type="InterPro" id="IPR006153">
    <property type="entry name" value="Cation/H_exchanger_TM"/>
</dbReference>
<feature type="transmembrane region" description="Helical" evidence="10">
    <location>
        <begin position="345"/>
        <end position="372"/>
    </location>
</feature>
<dbReference type="InterPro" id="IPR050794">
    <property type="entry name" value="CPA2_transporter"/>
</dbReference>
<evidence type="ECO:0000256" key="6">
    <source>
        <dbReference type="ARBA" id="ARBA00022989"/>
    </source>
</evidence>
<evidence type="ECO:0000256" key="5">
    <source>
        <dbReference type="ARBA" id="ARBA00022958"/>
    </source>
</evidence>
<feature type="transmembrane region" description="Helical" evidence="10">
    <location>
        <begin position="317"/>
        <end position="333"/>
    </location>
</feature>
<feature type="domain" description="Cation/H+ exchanger transmembrane" evidence="11">
    <location>
        <begin position="51"/>
        <end position="426"/>
    </location>
</feature>
<evidence type="ECO:0000256" key="3">
    <source>
        <dbReference type="ARBA" id="ARBA00022538"/>
    </source>
</evidence>
<proteinExistence type="inferred from homology"/>
<evidence type="ECO:0000313" key="15">
    <source>
        <dbReference type="Proteomes" id="UP001359559"/>
    </source>
</evidence>
<name>A0AAN9Q294_CLITE</name>
<keyword evidence="6 10" id="KW-1133">Transmembrane helix</keyword>
<dbReference type="EMBL" id="JAYKXN010000001">
    <property type="protein sequence ID" value="KAK7318439.1"/>
    <property type="molecule type" value="Genomic_DNA"/>
</dbReference>
<feature type="transmembrane region" description="Helical" evidence="10">
    <location>
        <begin position="197"/>
        <end position="220"/>
    </location>
</feature>
<feature type="transmembrane region" description="Helical" evidence="10">
    <location>
        <begin position="35"/>
        <end position="56"/>
    </location>
</feature>
<keyword evidence="5" id="KW-0630">Potassium</keyword>
<evidence type="ECO:0008006" key="16">
    <source>
        <dbReference type="Google" id="ProtNLM"/>
    </source>
</evidence>
<dbReference type="GO" id="GO:0016020">
    <property type="term" value="C:membrane"/>
    <property type="evidence" value="ECO:0007669"/>
    <property type="project" value="UniProtKB-SubCell"/>
</dbReference>
<dbReference type="GO" id="GO:0006885">
    <property type="term" value="P:regulation of pH"/>
    <property type="evidence" value="ECO:0007669"/>
    <property type="project" value="TreeGrafter"/>
</dbReference>
<keyword evidence="8 10" id="KW-0472">Membrane</keyword>
<evidence type="ECO:0000256" key="8">
    <source>
        <dbReference type="ARBA" id="ARBA00023136"/>
    </source>
</evidence>
<dbReference type="GO" id="GO:0012505">
    <property type="term" value="C:endomembrane system"/>
    <property type="evidence" value="ECO:0007669"/>
    <property type="project" value="TreeGrafter"/>
</dbReference>
<comment type="caution">
    <text evidence="14">The sequence shown here is derived from an EMBL/GenBank/DDBJ whole genome shotgun (WGS) entry which is preliminary data.</text>
</comment>
<evidence type="ECO:0000259" key="11">
    <source>
        <dbReference type="Pfam" id="PF00999"/>
    </source>
</evidence>
<feature type="transmembrane region" description="Helical" evidence="10">
    <location>
        <begin position="129"/>
        <end position="152"/>
    </location>
</feature>
<feature type="transmembrane region" description="Helical" evidence="10">
    <location>
        <begin position="92"/>
        <end position="117"/>
    </location>
</feature>
<keyword evidence="7" id="KW-0406">Ion transport</keyword>
<organism evidence="14 15">
    <name type="scientific">Clitoria ternatea</name>
    <name type="common">Butterfly pea</name>
    <dbReference type="NCBI Taxonomy" id="43366"/>
    <lineage>
        <taxon>Eukaryota</taxon>
        <taxon>Viridiplantae</taxon>
        <taxon>Streptophyta</taxon>
        <taxon>Embryophyta</taxon>
        <taxon>Tracheophyta</taxon>
        <taxon>Spermatophyta</taxon>
        <taxon>Magnoliopsida</taxon>
        <taxon>eudicotyledons</taxon>
        <taxon>Gunneridae</taxon>
        <taxon>Pentapetalae</taxon>
        <taxon>rosids</taxon>
        <taxon>fabids</taxon>
        <taxon>Fabales</taxon>
        <taxon>Fabaceae</taxon>
        <taxon>Papilionoideae</taxon>
        <taxon>50 kb inversion clade</taxon>
        <taxon>NPAAA clade</taxon>
        <taxon>indigoferoid/millettioid clade</taxon>
        <taxon>Phaseoleae</taxon>
        <taxon>Clitoria</taxon>
    </lineage>
</organism>
<dbReference type="PANTHER" id="PTHR32468">
    <property type="entry name" value="CATION/H + ANTIPORTER"/>
    <property type="match status" value="1"/>
</dbReference>
<evidence type="ECO:0000259" key="13">
    <source>
        <dbReference type="Pfam" id="PF23259"/>
    </source>
</evidence>
<evidence type="ECO:0000259" key="12">
    <source>
        <dbReference type="Pfam" id="PF23256"/>
    </source>
</evidence>
<accession>A0AAN9Q294</accession>
<dbReference type="InterPro" id="IPR038770">
    <property type="entry name" value="Na+/solute_symporter_sf"/>
</dbReference>
<feature type="transmembrane region" description="Helical" evidence="10">
    <location>
        <begin position="409"/>
        <end position="431"/>
    </location>
</feature>
<keyword evidence="4 10" id="KW-0812">Transmembrane</keyword>
<dbReference type="Pfam" id="PF23256">
    <property type="entry name" value="CHX17_2nd"/>
    <property type="match status" value="1"/>
</dbReference>
<evidence type="ECO:0000256" key="2">
    <source>
        <dbReference type="ARBA" id="ARBA00022448"/>
    </source>
</evidence>
<protein>
    <recommendedName>
        <fullName evidence="16">Cation/H+ exchanger domain-containing protein</fullName>
    </recommendedName>
</protein>
<feature type="domain" description="Cation/H(+) antiporter central" evidence="12">
    <location>
        <begin position="485"/>
        <end position="616"/>
    </location>
</feature>
<dbReference type="AlphaFoldDB" id="A0AAN9Q294"/>
<evidence type="ECO:0000256" key="10">
    <source>
        <dbReference type="SAM" id="Phobius"/>
    </source>
</evidence>
<dbReference type="Gene3D" id="3.40.50.12370">
    <property type="match status" value="1"/>
</dbReference>
<dbReference type="Pfam" id="PF23259">
    <property type="entry name" value="CHX17_C"/>
    <property type="match status" value="1"/>
</dbReference>
<dbReference type="Pfam" id="PF00999">
    <property type="entry name" value="Na_H_Exchanger"/>
    <property type="match status" value="1"/>
</dbReference>
<evidence type="ECO:0000313" key="14">
    <source>
        <dbReference type="EMBL" id="KAK7318439.1"/>
    </source>
</evidence>